<comment type="caution">
    <text evidence="2">The sequence shown here is derived from an EMBL/GenBank/DDBJ whole genome shotgun (WGS) entry which is preliminary data.</text>
</comment>
<dbReference type="PROSITE" id="PS51257">
    <property type="entry name" value="PROKAR_LIPOPROTEIN"/>
    <property type="match status" value="1"/>
</dbReference>
<keyword evidence="1" id="KW-0732">Signal</keyword>
<dbReference type="AlphaFoldDB" id="A0A4R2IBW8"/>
<sequence>MRKILPIVALAVAATLSLGACSPGGEQVAVPAAEQKPAIPPMPANPTDKNAWKQYLVAVVTANMQGVKSNHPYMYFVPAGDDEASVADRNNQLENVRTVVSRGVLPGNMMAFGGPDSKLTSALIIDAFKDATPGSFKDVVVLFVGATAEGAAVKLALDPTGADVRFVEAK</sequence>
<evidence type="ECO:0000313" key="3">
    <source>
        <dbReference type="Proteomes" id="UP000294862"/>
    </source>
</evidence>
<evidence type="ECO:0000256" key="1">
    <source>
        <dbReference type="SAM" id="SignalP"/>
    </source>
</evidence>
<dbReference type="Proteomes" id="UP000294862">
    <property type="component" value="Unassembled WGS sequence"/>
</dbReference>
<dbReference type="OrthoDB" id="6022222at2"/>
<organism evidence="2 3">
    <name type="scientific">Dokdonella fugitiva</name>
    <dbReference type="NCBI Taxonomy" id="328517"/>
    <lineage>
        <taxon>Bacteria</taxon>
        <taxon>Pseudomonadati</taxon>
        <taxon>Pseudomonadota</taxon>
        <taxon>Gammaproteobacteria</taxon>
        <taxon>Lysobacterales</taxon>
        <taxon>Rhodanobacteraceae</taxon>
        <taxon>Dokdonella</taxon>
    </lineage>
</organism>
<name>A0A4R2IBW8_9GAMM</name>
<dbReference type="EMBL" id="SLWQ01000002">
    <property type="protein sequence ID" value="TCO41727.1"/>
    <property type="molecule type" value="Genomic_DNA"/>
</dbReference>
<protein>
    <recommendedName>
        <fullName evidence="4">Lipoprotein</fullName>
    </recommendedName>
</protein>
<gene>
    <name evidence="2" type="ORF">EV148_10277</name>
</gene>
<reference evidence="2 3" key="1">
    <citation type="journal article" date="2015" name="Stand. Genomic Sci.">
        <title>Genomic Encyclopedia of Bacterial and Archaeal Type Strains, Phase III: the genomes of soil and plant-associated and newly described type strains.</title>
        <authorList>
            <person name="Whitman W.B."/>
            <person name="Woyke T."/>
            <person name="Klenk H.P."/>
            <person name="Zhou Y."/>
            <person name="Lilburn T.G."/>
            <person name="Beck B.J."/>
            <person name="De Vos P."/>
            <person name="Vandamme P."/>
            <person name="Eisen J.A."/>
            <person name="Garrity G."/>
            <person name="Hugenholtz P."/>
            <person name="Kyrpides N.C."/>
        </authorList>
    </citation>
    <scope>NUCLEOTIDE SEQUENCE [LARGE SCALE GENOMIC DNA]</scope>
    <source>
        <strain evidence="2 3">A3</strain>
    </source>
</reference>
<evidence type="ECO:0008006" key="4">
    <source>
        <dbReference type="Google" id="ProtNLM"/>
    </source>
</evidence>
<feature type="signal peptide" evidence="1">
    <location>
        <begin position="1"/>
        <end position="20"/>
    </location>
</feature>
<dbReference type="RefSeq" id="WP_131994241.1">
    <property type="nucleotide sequence ID" value="NZ_JACGXM010000018.1"/>
</dbReference>
<keyword evidence="3" id="KW-1185">Reference proteome</keyword>
<evidence type="ECO:0000313" key="2">
    <source>
        <dbReference type="EMBL" id="TCO41727.1"/>
    </source>
</evidence>
<accession>A0A4R2IBW8</accession>
<proteinExistence type="predicted"/>
<feature type="chain" id="PRO_5020789725" description="Lipoprotein" evidence="1">
    <location>
        <begin position="21"/>
        <end position="170"/>
    </location>
</feature>